<evidence type="ECO:0000313" key="3">
    <source>
        <dbReference type="Proteomes" id="UP000464754"/>
    </source>
</evidence>
<dbReference type="EMBL" id="AP019695">
    <property type="protein sequence ID" value="BBK21662.1"/>
    <property type="molecule type" value="Genomic_DNA"/>
</dbReference>
<name>A0A6N4THT2_9FIRM</name>
<evidence type="ECO:0000313" key="2">
    <source>
        <dbReference type="EMBL" id="BBK21662.1"/>
    </source>
</evidence>
<accession>A0A6N4THT2</accession>
<keyword evidence="3" id="KW-1185">Reference proteome</keyword>
<keyword evidence="1" id="KW-0812">Transmembrane</keyword>
<gene>
    <name evidence="2" type="ORF">Aargi30884_05650</name>
</gene>
<protein>
    <submittedName>
        <fullName evidence="2">Uncharacterized protein</fullName>
    </submittedName>
</protein>
<evidence type="ECO:0000256" key="1">
    <source>
        <dbReference type="SAM" id="Phobius"/>
    </source>
</evidence>
<organism evidence="2 3">
    <name type="scientific">Amedibacterium intestinale</name>
    <dbReference type="NCBI Taxonomy" id="2583452"/>
    <lineage>
        <taxon>Bacteria</taxon>
        <taxon>Bacillati</taxon>
        <taxon>Bacillota</taxon>
        <taxon>Erysipelotrichia</taxon>
        <taxon>Erysipelotrichales</taxon>
        <taxon>Erysipelotrichaceae</taxon>
        <taxon>Amedibacterium</taxon>
    </lineage>
</organism>
<feature type="transmembrane region" description="Helical" evidence="1">
    <location>
        <begin position="38"/>
        <end position="59"/>
    </location>
</feature>
<keyword evidence="1" id="KW-0472">Membrane</keyword>
<dbReference type="AlphaFoldDB" id="A0A6N4THT2"/>
<dbReference type="Proteomes" id="UP000464754">
    <property type="component" value="Chromosome"/>
</dbReference>
<proteinExistence type="predicted"/>
<dbReference type="KEGG" id="aarg:Aargi30884_05650"/>
<keyword evidence="1" id="KW-1133">Transmembrane helix</keyword>
<reference evidence="3" key="1">
    <citation type="submission" date="2019-05" db="EMBL/GenBank/DDBJ databases">
        <title>Complete genome sequencing of Absiella argi strain JCM 30884.</title>
        <authorList>
            <person name="Sakamoto M."/>
            <person name="Murakami T."/>
            <person name="Mori H."/>
        </authorList>
    </citation>
    <scope>NUCLEOTIDE SEQUENCE [LARGE SCALE GENOMIC DNA]</scope>
    <source>
        <strain evidence="3">JCM 30884</strain>
    </source>
</reference>
<sequence length="400" mass="46851">MMNRYQKEVEQICANELWKQRMINTILQKQNEKKKKPMLAYAVAFCIICILGAGVLRWIPEKKQPVHYVDSLPVLSLQKPAPRTGSVNCRYCTGFEGIDVYDEKELQHLSFYDFSKPLDNLPVIKNKNVMDKYGYFHNSMTKEEQEKKLKKYADILGMEHYEITTSTKKEERSELKNENIRITLEDGGESVFVWYEFPNIKENSVLLVNKNWSIEKIKKTVRNYCLDHKELFQIENPLVDVRVNYGVSQNNKVEKGYSIEVYETEKNPVDKFVSQLQSVSLYTDEDGYLYGYRINQKDTSTSIGNYPIKSLEEAKAELHSGKYRSDVGSMPGITIDLDEIAYSELVYLDDESLDYFLPYYKFYVPVEYEDDYFTKHQISLKEYGAFYVPAIESKYLKESK</sequence>
<dbReference type="RefSeq" id="WP_118277638.1">
    <property type="nucleotide sequence ID" value="NZ_AP019695.1"/>
</dbReference>